<organism evidence="10">
    <name type="scientific">Gloeochaete wittrockiana</name>
    <dbReference type="NCBI Taxonomy" id="38269"/>
    <lineage>
        <taxon>Eukaryota</taxon>
        <taxon>Glaucocystophyceae</taxon>
        <taxon>Gloeochaetales</taxon>
        <taxon>Gloeochaetaceae</taxon>
        <taxon>Gloeochaete</taxon>
    </lineage>
</organism>
<evidence type="ECO:0000313" key="10">
    <source>
        <dbReference type="EMBL" id="ASQ40219.1"/>
    </source>
</evidence>
<dbReference type="EMBL" id="MF167426">
    <property type="protein sequence ID" value="ASQ40219.1"/>
    <property type="molecule type" value="Genomic_DNA"/>
</dbReference>
<evidence type="ECO:0000256" key="7">
    <source>
        <dbReference type="PROSITE-ProRule" id="PRU00118"/>
    </source>
</evidence>
<dbReference type="Gene3D" id="3.30.300.20">
    <property type="match status" value="1"/>
</dbReference>
<evidence type="ECO:0000256" key="1">
    <source>
        <dbReference type="ARBA" id="ARBA00010761"/>
    </source>
</evidence>
<dbReference type="PANTHER" id="PTHR11760">
    <property type="entry name" value="30S/40S RIBOSOMAL PROTEIN S3"/>
    <property type="match status" value="1"/>
</dbReference>
<dbReference type="InterPro" id="IPR001351">
    <property type="entry name" value="Ribosomal_uS3_C"/>
</dbReference>
<evidence type="ECO:0000256" key="4">
    <source>
        <dbReference type="ARBA" id="ARBA00022980"/>
    </source>
</evidence>
<dbReference type="CDD" id="cd02412">
    <property type="entry name" value="KH-II_30S_S3"/>
    <property type="match status" value="1"/>
</dbReference>
<dbReference type="PANTHER" id="PTHR11760:SF19">
    <property type="entry name" value="SMALL RIBOSOMAL SUBUNIT PROTEIN US3C"/>
    <property type="match status" value="1"/>
</dbReference>
<dbReference type="HAMAP" id="MF_01309_B">
    <property type="entry name" value="Ribosomal_uS3_B"/>
    <property type="match status" value="1"/>
</dbReference>
<evidence type="ECO:0000256" key="6">
    <source>
        <dbReference type="ARBA" id="ARBA00035154"/>
    </source>
</evidence>
<dbReference type="GO" id="GO:0003735">
    <property type="term" value="F:structural constituent of ribosome"/>
    <property type="evidence" value="ECO:0007669"/>
    <property type="project" value="InterPro"/>
</dbReference>
<keyword evidence="2" id="KW-0699">rRNA-binding</keyword>
<dbReference type="GeneID" id="38572623"/>
<dbReference type="SUPFAM" id="SSF54814">
    <property type="entry name" value="Prokaryotic type KH domain (KH-domain type II)"/>
    <property type="match status" value="1"/>
</dbReference>
<dbReference type="GO" id="GO:0019843">
    <property type="term" value="F:rRNA binding"/>
    <property type="evidence" value="ECO:0007669"/>
    <property type="project" value="UniProtKB-KW"/>
</dbReference>
<dbReference type="Pfam" id="PF07650">
    <property type="entry name" value="KH_2"/>
    <property type="match status" value="1"/>
</dbReference>
<dbReference type="NCBIfam" id="TIGR01009">
    <property type="entry name" value="rpsC_bact"/>
    <property type="match status" value="1"/>
</dbReference>
<evidence type="ECO:0000259" key="9">
    <source>
        <dbReference type="PROSITE" id="PS50823"/>
    </source>
</evidence>
<dbReference type="InterPro" id="IPR018280">
    <property type="entry name" value="Ribosomal_uS3_CS"/>
</dbReference>
<accession>A0A3G1IW93</accession>
<comment type="similarity">
    <text evidence="1 8">Belongs to the universal ribosomal protein uS3 family.</text>
</comment>
<keyword evidence="4 8" id="KW-0689">Ribosomal protein</keyword>
<evidence type="ECO:0000256" key="2">
    <source>
        <dbReference type="ARBA" id="ARBA00022730"/>
    </source>
</evidence>
<protein>
    <recommendedName>
        <fullName evidence="6">Small ribosomal subunit protein uS3c</fullName>
    </recommendedName>
</protein>
<keyword evidence="10" id="KW-0934">Plastid</keyword>
<dbReference type="PROSITE" id="PS00548">
    <property type="entry name" value="RIBOSOMAL_S3"/>
    <property type="match status" value="1"/>
</dbReference>
<name>A0A3G1IW93_9EUKA</name>
<keyword evidence="5 8" id="KW-0687">Ribonucleoprotein</keyword>
<dbReference type="InterPro" id="IPR036419">
    <property type="entry name" value="Ribosomal_S3_C_sf"/>
</dbReference>
<evidence type="ECO:0000256" key="8">
    <source>
        <dbReference type="RuleBase" id="RU003624"/>
    </source>
</evidence>
<evidence type="ECO:0000256" key="5">
    <source>
        <dbReference type="ARBA" id="ARBA00023274"/>
    </source>
</evidence>
<dbReference type="Gene3D" id="3.30.1140.32">
    <property type="entry name" value="Ribosomal protein S3, C-terminal domain"/>
    <property type="match status" value="1"/>
</dbReference>
<sequence>MGQKTHPIAFRLGITKKHLSQWYACKNSYSSLIEEDYKIREYIKKNYPNSGITDVQIKRLTNQVQVEIKTASPSAIIAAENNGTNKLRAALKKLIQPNLEINLNIIELKHFLVDTDANLIAEYMAQRLEQRTVFKRVIRDVLKKAKEAKLKGIKIQISGRLNGSEIARSEWARKGRVPLQTLRANIDYSYRRAYTIYGVLGIKVWVFKGEVLGTK</sequence>
<dbReference type="InterPro" id="IPR009019">
    <property type="entry name" value="KH_sf_prok-type"/>
</dbReference>
<dbReference type="FunFam" id="3.30.300.20:FF:000001">
    <property type="entry name" value="30S ribosomal protein S3"/>
    <property type="match status" value="1"/>
</dbReference>
<keyword evidence="3 7" id="KW-0694">RNA-binding</keyword>
<dbReference type="GO" id="GO:0006412">
    <property type="term" value="P:translation"/>
    <property type="evidence" value="ECO:0007669"/>
    <property type="project" value="InterPro"/>
</dbReference>
<dbReference type="AlphaFoldDB" id="A0A3G1IW93"/>
<dbReference type="GO" id="GO:0022627">
    <property type="term" value="C:cytosolic small ribosomal subunit"/>
    <property type="evidence" value="ECO:0007669"/>
    <property type="project" value="TreeGrafter"/>
</dbReference>
<dbReference type="InterPro" id="IPR004044">
    <property type="entry name" value="KH_dom_type_2"/>
</dbReference>
<dbReference type="InterPro" id="IPR005704">
    <property type="entry name" value="Ribosomal_uS3_bac-typ"/>
</dbReference>
<dbReference type="Pfam" id="PF00189">
    <property type="entry name" value="Ribosomal_S3_C"/>
    <property type="match status" value="1"/>
</dbReference>
<gene>
    <name evidence="10" type="primary">rps3</name>
</gene>
<dbReference type="InterPro" id="IPR015946">
    <property type="entry name" value="KH_dom-like_a/b"/>
</dbReference>
<feature type="domain" description="KH type-2" evidence="9">
    <location>
        <begin position="39"/>
        <end position="109"/>
    </location>
</feature>
<dbReference type="SUPFAM" id="SSF54821">
    <property type="entry name" value="Ribosomal protein S3 C-terminal domain"/>
    <property type="match status" value="1"/>
</dbReference>
<reference evidence="10" key="1">
    <citation type="submission" date="2017-05" db="EMBL/GenBank/DDBJ databases">
        <title>Plastid comparative genomics reveals ancient divergence between Glaucophyte genera.</title>
        <authorList>
            <person name="Figueroa-Martinez F.J."/>
            <person name="Jackson C."/>
            <person name="Reyes-Prieto A."/>
        </authorList>
    </citation>
    <scope>NUCLEOTIDE SEQUENCE</scope>
    <source>
        <strain evidence="10">SAG 46.84</strain>
    </source>
</reference>
<geneLocation type="plastid" evidence="10"/>
<dbReference type="PROSITE" id="PS50823">
    <property type="entry name" value="KH_TYPE_2"/>
    <property type="match status" value="1"/>
</dbReference>
<dbReference type="RefSeq" id="YP_009546158.1">
    <property type="nucleotide sequence ID" value="NC_040153.1"/>
</dbReference>
<evidence type="ECO:0000256" key="3">
    <source>
        <dbReference type="ARBA" id="ARBA00022884"/>
    </source>
</evidence>
<dbReference type="InterPro" id="IPR057258">
    <property type="entry name" value="Ribosomal_uS3"/>
</dbReference>
<proteinExistence type="inferred from homology"/>